<dbReference type="Proteomes" id="UP000419138">
    <property type="component" value="Unassembled WGS sequence"/>
</dbReference>
<proteinExistence type="predicted"/>
<evidence type="ECO:0000259" key="2">
    <source>
        <dbReference type="Pfam" id="PF05713"/>
    </source>
</evidence>
<dbReference type="EMBL" id="VCLA01000159">
    <property type="protein sequence ID" value="MQT02919.1"/>
    <property type="molecule type" value="Genomic_DNA"/>
</dbReference>
<dbReference type="OrthoDB" id="4318510at2"/>
<evidence type="ECO:0000313" key="3">
    <source>
        <dbReference type="EMBL" id="MQT02919.1"/>
    </source>
</evidence>
<dbReference type="Pfam" id="PF05713">
    <property type="entry name" value="MobC"/>
    <property type="match status" value="1"/>
</dbReference>
<organism evidence="3 4">
    <name type="scientific">Streptomyces jumonjinensis</name>
    <dbReference type="NCBI Taxonomy" id="1945"/>
    <lineage>
        <taxon>Bacteria</taxon>
        <taxon>Bacillati</taxon>
        <taxon>Actinomycetota</taxon>
        <taxon>Actinomycetes</taxon>
        <taxon>Kitasatosporales</taxon>
        <taxon>Streptomycetaceae</taxon>
        <taxon>Streptomyces</taxon>
    </lineage>
</organism>
<gene>
    <name evidence="3" type="ORF">FF041_22830</name>
</gene>
<feature type="domain" description="Bacterial mobilisation" evidence="2">
    <location>
        <begin position="111"/>
        <end position="148"/>
    </location>
</feature>
<feature type="region of interest" description="Disordered" evidence="1">
    <location>
        <begin position="9"/>
        <end position="47"/>
    </location>
</feature>
<protein>
    <submittedName>
        <fullName evidence="3">MobC family plasmid mobilization relaxosome protein</fullName>
    </submittedName>
</protein>
<name>A0A646KKS7_STRJU</name>
<sequence>MLGSLGRLFGPGTDRWMGPVPQRGSGEMSDDMPRARRRERRADQPRRHRVNLAYNDRELAILMSAAAVAGLKPAAYAARVALAVAKEEVSPAPVEYKDRLREMTDSRIAVNRIGTNLNQIAKELNSDAEVSPAQLAAILTRVEEAIRRLDAATIAVMEGRA</sequence>
<dbReference type="InterPro" id="IPR008687">
    <property type="entry name" value="MobC"/>
</dbReference>
<dbReference type="AlphaFoldDB" id="A0A646KKS7"/>
<keyword evidence="4" id="KW-1185">Reference proteome</keyword>
<evidence type="ECO:0000256" key="1">
    <source>
        <dbReference type="SAM" id="MobiDB-lite"/>
    </source>
</evidence>
<accession>A0A646KKS7</accession>
<comment type="caution">
    <text evidence="3">The sequence shown here is derived from an EMBL/GenBank/DDBJ whole genome shotgun (WGS) entry which is preliminary data.</text>
</comment>
<evidence type="ECO:0000313" key="4">
    <source>
        <dbReference type="Proteomes" id="UP000419138"/>
    </source>
</evidence>
<reference evidence="3 4" key="1">
    <citation type="submission" date="2019-05" db="EMBL/GenBank/DDBJ databases">
        <title>Comparative genomics and metabolomics analyses of clavulanic acid producing Streptomyces species provides insight into specialized metabolism and evolution of beta-lactam biosynthetic gene clusters.</title>
        <authorList>
            <person name="Moore M.A."/>
            <person name="Cruz-Morales P."/>
            <person name="Barona Gomez F."/>
            <person name="Kapil T."/>
        </authorList>
    </citation>
    <scope>NUCLEOTIDE SEQUENCE [LARGE SCALE GENOMIC DNA]</scope>
    <source>
        <strain evidence="3 4">NRRL 5741</strain>
    </source>
</reference>